<feature type="domain" description="HTH marR-type" evidence="1">
    <location>
        <begin position="17"/>
        <end position="152"/>
    </location>
</feature>
<sequence>MPAETATMAVPTSAQPAEELLGAVSALRRASCRVAGRGPVFASLTGAQADLLRLLYRRPGLSVTAAATELGMAPNSVSTLVGCLCRAGLVRRVRRAPDRRVVRLELTPDAHRRMSAWRDRRCAALARALERLDRPERDRLPDAVALLRRLADAMEAV</sequence>
<dbReference type="RefSeq" id="WP_109278513.1">
    <property type="nucleotide sequence ID" value="NZ_JBFAUK010000002.1"/>
</dbReference>
<organism evidence="2 3">
    <name type="scientific">Streptomyces orinoci</name>
    <name type="common">Streptoverticillium orinoci</name>
    <dbReference type="NCBI Taxonomy" id="67339"/>
    <lineage>
        <taxon>Bacteria</taxon>
        <taxon>Bacillati</taxon>
        <taxon>Actinomycetota</taxon>
        <taxon>Actinomycetes</taxon>
        <taxon>Kitasatosporales</taxon>
        <taxon>Streptomycetaceae</taxon>
        <taxon>Streptomyces</taxon>
    </lineage>
</organism>
<dbReference type="PANTHER" id="PTHR33164">
    <property type="entry name" value="TRANSCRIPTIONAL REGULATOR, MARR FAMILY"/>
    <property type="match status" value="1"/>
</dbReference>
<dbReference type="SMART" id="SM00347">
    <property type="entry name" value="HTH_MARR"/>
    <property type="match status" value="1"/>
</dbReference>
<evidence type="ECO:0000259" key="1">
    <source>
        <dbReference type="PROSITE" id="PS50995"/>
    </source>
</evidence>
<dbReference type="PANTHER" id="PTHR33164:SF43">
    <property type="entry name" value="HTH-TYPE TRANSCRIPTIONAL REPRESSOR YETL"/>
    <property type="match status" value="1"/>
</dbReference>
<dbReference type="InterPro" id="IPR039422">
    <property type="entry name" value="MarR/SlyA-like"/>
</dbReference>
<dbReference type="InterPro" id="IPR000835">
    <property type="entry name" value="HTH_MarR-typ"/>
</dbReference>
<evidence type="ECO:0000313" key="3">
    <source>
        <dbReference type="Proteomes" id="UP001552594"/>
    </source>
</evidence>
<dbReference type="EMBL" id="JBFAUK010000002">
    <property type="protein sequence ID" value="MEV5505328.1"/>
    <property type="molecule type" value="Genomic_DNA"/>
</dbReference>
<proteinExistence type="predicted"/>
<protein>
    <submittedName>
        <fullName evidence="2">MarR family winged helix-turn-helix transcriptional regulator</fullName>
    </submittedName>
</protein>
<dbReference type="InterPro" id="IPR036390">
    <property type="entry name" value="WH_DNA-bd_sf"/>
</dbReference>
<dbReference type="Pfam" id="PF12802">
    <property type="entry name" value="MarR_2"/>
    <property type="match status" value="1"/>
</dbReference>
<dbReference type="Gene3D" id="1.10.10.10">
    <property type="entry name" value="Winged helix-like DNA-binding domain superfamily/Winged helix DNA-binding domain"/>
    <property type="match status" value="1"/>
</dbReference>
<evidence type="ECO:0000313" key="2">
    <source>
        <dbReference type="EMBL" id="MEV5505328.1"/>
    </source>
</evidence>
<keyword evidence="3" id="KW-1185">Reference proteome</keyword>
<gene>
    <name evidence="2" type="ORF">AB0L16_02485</name>
</gene>
<dbReference type="InterPro" id="IPR036388">
    <property type="entry name" value="WH-like_DNA-bd_sf"/>
</dbReference>
<dbReference type="PROSITE" id="PS50995">
    <property type="entry name" value="HTH_MARR_2"/>
    <property type="match status" value="1"/>
</dbReference>
<accession>A0ABV3JR06</accession>
<name>A0ABV3JR06_STRON</name>
<reference evidence="2 3" key="1">
    <citation type="submission" date="2024-06" db="EMBL/GenBank/DDBJ databases">
        <title>The Natural Products Discovery Center: Release of the First 8490 Sequenced Strains for Exploring Actinobacteria Biosynthetic Diversity.</title>
        <authorList>
            <person name="Kalkreuter E."/>
            <person name="Kautsar S.A."/>
            <person name="Yang D."/>
            <person name="Bader C.D."/>
            <person name="Teijaro C.N."/>
            <person name="Fluegel L."/>
            <person name="Davis C.M."/>
            <person name="Simpson J.R."/>
            <person name="Lauterbach L."/>
            <person name="Steele A.D."/>
            <person name="Gui C."/>
            <person name="Meng S."/>
            <person name="Li G."/>
            <person name="Viehrig K."/>
            <person name="Ye F."/>
            <person name="Su P."/>
            <person name="Kiefer A.F."/>
            <person name="Nichols A."/>
            <person name="Cepeda A.J."/>
            <person name="Yan W."/>
            <person name="Fan B."/>
            <person name="Jiang Y."/>
            <person name="Adhikari A."/>
            <person name="Zheng C.-J."/>
            <person name="Schuster L."/>
            <person name="Cowan T.M."/>
            <person name="Smanski M.J."/>
            <person name="Chevrette M.G."/>
            <person name="De Carvalho L.P.S."/>
            <person name="Shen B."/>
        </authorList>
    </citation>
    <scope>NUCLEOTIDE SEQUENCE [LARGE SCALE GENOMIC DNA]</scope>
    <source>
        <strain evidence="2 3">NPDC052347</strain>
    </source>
</reference>
<comment type="caution">
    <text evidence="2">The sequence shown here is derived from an EMBL/GenBank/DDBJ whole genome shotgun (WGS) entry which is preliminary data.</text>
</comment>
<dbReference type="Proteomes" id="UP001552594">
    <property type="component" value="Unassembled WGS sequence"/>
</dbReference>
<dbReference type="SUPFAM" id="SSF46785">
    <property type="entry name" value="Winged helix' DNA-binding domain"/>
    <property type="match status" value="1"/>
</dbReference>